<accession>A0AAU9QBR2</accession>
<protein>
    <submittedName>
        <fullName evidence="1">Uncharacterized protein</fullName>
    </submittedName>
</protein>
<evidence type="ECO:0000313" key="1">
    <source>
        <dbReference type="EMBL" id="CAH1541805.1"/>
    </source>
</evidence>
<proteinExistence type="predicted"/>
<evidence type="ECO:0000313" key="2">
    <source>
        <dbReference type="Proteomes" id="UP001295420"/>
    </source>
</evidence>
<organism evidence="1 2">
    <name type="scientific">Vibrio owensii</name>
    <dbReference type="NCBI Taxonomy" id="696485"/>
    <lineage>
        <taxon>Bacteria</taxon>
        <taxon>Pseudomonadati</taxon>
        <taxon>Pseudomonadota</taxon>
        <taxon>Gammaproteobacteria</taxon>
        <taxon>Vibrionales</taxon>
        <taxon>Vibrionaceae</taxon>
        <taxon>Vibrio</taxon>
    </lineage>
</organism>
<dbReference type="Proteomes" id="UP001295420">
    <property type="component" value="Unassembled WGS sequence"/>
</dbReference>
<reference evidence="1" key="1">
    <citation type="submission" date="2022-01" db="EMBL/GenBank/DDBJ databases">
        <authorList>
            <person name="Lagorce A."/>
        </authorList>
    </citation>
    <scope>NUCLEOTIDE SEQUENCE</scope>
    <source>
        <strain evidence="1">Th15_F1_D04</strain>
    </source>
</reference>
<sequence>MPLSYHQLNPRGDINEASNINTCEGSWLLATYRIHANYVKQTFEHN</sequence>
<name>A0AAU9QBR2_9VIBR</name>
<dbReference type="AlphaFoldDB" id="A0AAU9QBR2"/>
<dbReference type="EMBL" id="CAKMTQ010000067">
    <property type="protein sequence ID" value="CAH1541805.1"/>
    <property type="molecule type" value="Genomic_DNA"/>
</dbReference>
<comment type="caution">
    <text evidence="1">The sequence shown here is derived from an EMBL/GenBank/DDBJ whole genome shotgun (WGS) entry which is preliminary data.</text>
</comment>
<gene>
    <name evidence="1" type="ORF">THF1D04_70169</name>
</gene>